<dbReference type="GO" id="GO:0005992">
    <property type="term" value="P:trehalose biosynthetic process"/>
    <property type="evidence" value="ECO:0007669"/>
    <property type="project" value="TreeGrafter"/>
</dbReference>
<dbReference type="NCBIfam" id="TIGR02401">
    <property type="entry name" value="trehalose_TreY"/>
    <property type="match status" value="1"/>
</dbReference>
<dbReference type="CDD" id="cd11336">
    <property type="entry name" value="AmyAc_MTSase"/>
    <property type="match status" value="1"/>
</dbReference>
<dbReference type="Gene3D" id="3.20.20.80">
    <property type="entry name" value="Glycosidases"/>
    <property type="match status" value="4"/>
</dbReference>
<gene>
    <name evidence="2" type="primary">treY</name>
    <name evidence="2" type="ORF">L0M99_06920</name>
</gene>
<organism evidence="2 3">
    <name type="scientific">Varibaculum cambriense</name>
    <dbReference type="NCBI Taxonomy" id="184870"/>
    <lineage>
        <taxon>Bacteria</taxon>
        <taxon>Bacillati</taxon>
        <taxon>Actinomycetota</taxon>
        <taxon>Actinomycetes</taxon>
        <taxon>Actinomycetales</taxon>
        <taxon>Actinomycetaceae</taxon>
        <taxon>Varibaculum</taxon>
    </lineage>
</organism>
<dbReference type="GO" id="GO:0030980">
    <property type="term" value="P:alpha-glucan catabolic process"/>
    <property type="evidence" value="ECO:0007669"/>
    <property type="project" value="TreeGrafter"/>
</dbReference>
<evidence type="ECO:0000259" key="1">
    <source>
        <dbReference type="SMART" id="SM00642"/>
    </source>
</evidence>
<dbReference type="EMBL" id="JAKNHJ010000013">
    <property type="protein sequence ID" value="MCG4618223.1"/>
    <property type="molecule type" value="Genomic_DNA"/>
</dbReference>
<name>A0AAJ1BCA7_9ACTO</name>
<accession>A0AAJ1BCA7</accession>
<dbReference type="InterPro" id="IPR006047">
    <property type="entry name" value="GH13_cat_dom"/>
</dbReference>
<dbReference type="PANTHER" id="PTHR10357:SF216">
    <property type="entry name" value="MALTOOLIGOSYL TREHALOSE SYNTHASE-RELATED"/>
    <property type="match status" value="1"/>
</dbReference>
<dbReference type="AlphaFoldDB" id="A0AAJ1BCA7"/>
<proteinExistence type="predicted"/>
<dbReference type="InterPro" id="IPR012767">
    <property type="entry name" value="Trehalose_TreY"/>
</dbReference>
<dbReference type="SUPFAM" id="SSF51445">
    <property type="entry name" value="(Trans)glycosidases"/>
    <property type="match status" value="1"/>
</dbReference>
<dbReference type="Pfam" id="PF00128">
    <property type="entry name" value="Alpha-amylase"/>
    <property type="match status" value="1"/>
</dbReference>
<sequence length="839" mass="94962">MNSQHPHLPTQGKHLPISTYRLQLSEDFTFKDAREHLGYWRNLGITDLFLSPILQAVPGSMHGYDVVDHTHISKELGGRTQFEELADAAHQEGLGLVVDLVPNHMAVPTPVWINRPMWSVLKRGKESPYAHWFDIDIDQPILMPVLGKRIGQVLADQELKLEQMVIPTEPERGEQWILRYYDHYFPVTEGTESLPLEVLVERQHYRLAHWKVADEELNYRRFFDVDTLAALRVEERDVFDSTHALLLELFNAGYIDAFRVDHPDGLADPAGYFHWLSEATGGAWIAAEKILEDAERLPSDWPIAGTTGYDTSWRLTALQVDPRASLPLGTLMQTLTADSPSSYPQMQREAKAQIIDTSLAAEVRRIGQLVWKICQNDFRLRDYTFRSLVDCLRELIIEMPCYRAYVTVGNPAPALSREIVTAAAKRALRYLNTEHADTMAVVVALVLGDETGSAALKVSDLDRQEFLVRFQQVCGAVMAKGVEDTTFYRWTHLLCLNEVGSNPQAFGISADNLHLFARDIQTNWPATMTTNSTHDTKRCEDVRMRLAIISQYPTLWAQIVSDLRDVTQPYRPNDLDGRSENMLWQTLIGTWDNNGPISSKRLRQYLVKAIREQKSWTTWTAPDETRENELLDYADQILCDPKVADIVSRWHGETEQATRYTIVANKALQLTMPGVADVYQGSEITQTSLVDPDNRRPVDFTALAKRLSHLDQEGLDHAAGSNLDDLKLNVTAAILRLRRRRPECFVSATATYEALALSTGYAVAFARGTEEAGPQVVTLARRLSGVLSRYQGDFRPEHTVVLPEGSWKDICSNEVFPGGMQSLEELLFKRGARILERVE</sequence>
<comment type="caution">
    <text evidence="2">The sequence shown here is derived from an EMBL/GenBank/DDBJ whole genome shotgun (WGS) entry which is preliminary data.</text>
</comment>
<reference evidence="2" key="1">
    <citation type="submission" date="2022-01" db="EMBL/GenBank/DDBJ databases">
        <title>Collection of gut derived symbiotic bacterial strains cultured from healthy donors.</title>
        <authorList>
            <person name="Lin H."/>
            <person name="Kohout C."/>
            <person name="Waligurski E."/>
            <person name="Pamer E.G."/>
        </authorList>
    </citation>
    <scope>NUCLEOTIDE SEQUENCE</scope>
    <source>
        <strain evidence="2">DFI.7.46</strain>
    </source>
</reference>
<dbReference type="Proteomes" id="UP001200537">
    <property type="component" value="Unassembled WGS sequence"/>
</dbReference>
<feature type="domain" description="Glycosyl hydrolase family 13 catalytic" evidence="1">
    <location>
        <begin position="16"/>
        <end position="711"/>
    </location>
</feature>
<dbReference type="PANTHER" id="PTHR10357">
    <property type="entry name" value="ALPHA-AMYLASE FAMILY MEMBER"/>
    <property type="match status" value="1"/>
</dbReference>
<evidence type="ECO:0000313" key="3">
    <source>
        <dbReference type="Proteomes" id="UP001200537"/>
    </source>
</evidence>
<evidence type="ECO:0000313" key="2">
    <source>
        <dbReference type="EMBL" id="MCG4618223.1"/>
    </source>
</evidence>
<dbReference type="RefSeq" id="WP_238128172.1">
    <property type="nucleotide sequence ID" value="NZ_JAKNHJ010000013.1"/>
</dbReference>
<dbReference type="InterPro" id="IPR017853">
    <property type="entry name" value="GH"/>
</dbReference>
<dbReference type="SMART" id="SM00642">
    <property type="entry name" value="Aamy"/>
    <property type="match status" value="1"/>
</dbReference>
<dbReference type="GO" id="GO:0047470">
    <property type="term" value="F:(1,4)-alpha-D-glucan 1-alpha-D-glucosylmutase activity"/>
    <property type="evidence" value="ECO:0007669"/>
    <property type="project" value="TreeGrafter"/>
</dbReference>
<protein>
    <submittedName>
        <fullName evidence="2">Malto-oligosyltrehalose synthase</fullName>
    </submittedName>
</protein>